<protein>
    <recommendedName>
        <fullName evidence="7">Cytochrome c domain-containing protein</fullName>
    </recommendedName>
</protein>
<dbReference type="InterPro" id="IPR030999">
    <property type="entry name" value="Thiosulf_SoxX"/>
</dbReference>
<dbReference type="Proteomes" id="UP001055167">
    <property type="component" value="Unassembled WGS sequence"/>
</dbReference>
<evidence type="ECO:0000313" key="8">
    <source>
        <dbReference type="EMBL" id="GJD51522.1"/>
    </source>
</evidence>
<proteinExistence type="predicted"/>
<dbReference type="EMBL" id="BPQH01000014">
    <property type="protein sequence ID" value="GJD51522.1"/>
    <property type="molecule type" value="Genomic_DNA"/>
</dbReference>
<organism evidence="8 9">
    <name type="scientific">Methylobacterium crusticola</name>
    <dbReference type="NCBI Taxonomy" id="1697972"/>
    <lineage>
        <taxon>Bacteria</taxon>
        <taxon>Pseudomonadati</taxon>
        <taxon>Pseudomonadota</taxon>
        <taxon>Alphaproteobacteria</taxon>
        <taxon>Hyphomicrobiales</taxon>
        <taxon>Methylobacteriaceae</taxon>
        <taxon>Methylobacterium</taxon>
    </lineage>
</organism>
<feature type="domain" description="Cytochrome c" evidence="7">
    <location>
        <begin position="37"/>
        <end position="139"/>
    </location>
</feature>
<dbReference type="SUPFAM" id="SSF46626">
    <property type="entry name" value="Cytochrome c"/>
    <property type="match status" value="1"/>
</dbReference>
<accession>A0ABQ4R1H0</accession>
<evidence type="ECO:0000256" key="2">
    <source>
        <dbReference type="ARBA" id="ARBA00022723"/>
    </source>
</evidence>
<feature type="signal peptide" evidence="6">
    <location>
        <begin position="1"/>
        <end position="19"/>
    </location>
</feature>
<evidence type="ECO:0000256" key="6">
    <source>
        <dbReference type="SAM" id="SignalP"/>
    </source>
</evidence>
<keyword evidence="9" id="KW-1185">Reference proteome</keyword>
<evidence type="ECO:0000256" key="4">
    <source>
        <dbReference type="PROSITE-ProRule" id="PRU00433"/>
    </source>
</evidence>
<dbReference type="Gene3D" id="1.10.760.10">
    <property type="entry name" value="Cytochrome c-like domain"/>
    <property type="match status" value="1"/>
</dbReference>
<dbReference type="PROSITE" id="PS51007">
    <property type="entry name" value="CYTC"/>
    <property type="match status" value="1"/>
</dbReference>
<reference evidence="8" key="2">
    <citation type="submission" date="2021-08" db="EMBL/GenBank/DDBJ databases">
        <authorList>
            <person name="Tani A."/>
            <person name="Ola A."/>
            <person name="Ogura Y."/>
            <person name="Katsura K."/>
            <person name="Hayashi T."/>
        </authorList>
    </citation>
    <scope>NUCLEOTIDE SEQUENCE</scope>
    <source>
        <strain evidence="8">KCTC 52305</strain>
    </source>
</reference>
<keyword evidence="6" id="KW-0732">Signal</keyword>
<sequence>MRARRCLAVLLALTQPALAPYTVAGDAIPEPLAGAAGDPRRGAAIARDARKGLCNLCHAGLGGRPEGDLGPNLAAAGARLTAGQLRLRLVDGRVLNPDTLMPSYYRVDGSDGVASAWRGRPILDAGEIEDVVAYLATLRGGPAGGDPPGEGSPGARRDTP</sequence>
<comment type="caution">
    <text evidence="8">The sequence shown here is derived from an EMBL/GenBank/DDBJ whole genome shotgun (WGS) entry which is preliminary data.</text>
</comment>
<keyword evidence="3 4" id="KW-0408">Iron</keyword>
<dbReference type="NCBIfam" id="TIGR04485">
    <property type="entry name" value="thiosulf_SoxX"/>
    <property type="match status" value="1"/>
</dbReference>
<dbReference type="InterPro" id="IPR009056">
    <property type="entry name" value="Cyt_c-like_dom"/>
</dbReference>
<feature type="compositionally biased region" description="Gly residues" evidence="5">
    <location>
        <begin position="141"/>
        <end position="152"/>
    </location>
</feature>
<name>A0ABQ4R1H0_9HYPH</name>
<evidence type="ECO:0000256" key="1">
    <source>
        <dbReference type="ARBA" id="ARBA00022617"/>
    </source>
</evidence>
<gene>
    <name evidence="8" type="ORF">OPKNFCMD_4277</name>
</gene>
<evidence type="ECO:0000256" key="3">
    <source>
        <dbReference type="ARBA" id="ARBA00023004"/>
    </source>
</evidence>
<feature type="chain" id="PRO_5046579862" description="Cytochrome c domain-containing protein" evidence="6">
    <location>
        <begin position="20"/>
        <end position="160"/>
    </location>
</feature>
<evidence type="ECO:0000256" key="5">
    <source>
        <dbReference type="SAM" id="MobiDB-lite"/>
    </source>
</evidence>
<keyword evidence="1 4" id="KW-0349">Heme</keyword>
<reference evidence="8" key="1">
    <citation type="journal article" date="2021" name="Front. Microbiol.">
        <title>Comprehensive Comparative Genomics and Phenotyping of Methylobacterium Species.</title>
        <authorList>
            <person name="Alessa O."/>
            <person name="Ogura Y."/>
            <person name="Fujitani Y."/>
            <person name="Takami H."/>
            <person name="Hayashi T."/>
            <person name="Sahin N."/>
            <person name="Tani A."/>
        </authorList>
    </citation>
    <scope>NUCLEOTIDE SEQUENCE</scope>
    <source>
        <strain evidence="8">KCTC 52305</strain>
    </source>
</reference>
<dbReference type="RefSeq" id="WP_128563508.1">
    <property type="nucleotide sequence ID" value="NZ_BPQH01000014.1"/>
</dbReference>
<feature type="region of interest" description="Disordered" evidence="5">
    <location>
        <begin position="139"/>
        <end position="160"/>
    </location>
</feature>
<keyword evidence="2 4" id="KW-0479">Metal-binding</keyword>
<dbReference type="InterPro" id="IPR036909">
    <property type="entry name" value="Cyt_c-like_dom_sf"/>
</dbReference>
<evidence type="ECO:0000259" key="7">
    <source>
        <dbReference type="PROSITE" id="PS51007"/>
    </source>
</evidence>
<evidence type="ECO:0000313" key="9">
    <source>
        <dbReference type="Proteomes" id="UP001055167"/>
    </source>
</evidence>